<dbReference type="PROSITE" id="PS51821">
    <property type="entry name" value="VELVET"/>
    <property type="match status" value="1"/>
</dbReference>
<evidence type="ECO:0000313" key="8">
    <source>
        <dbReference type="EMBL" id="KAK7516515.1"/>
    </source>
</evidence>
<feature type="region of interest" description="Disordered" evidence="6">
    <location>
        <begin position="1"/>
        <end position="267"/>
    </location>
</feature>
<feature type="compositionally biased region" description="Low complexity" evidence="6">
    <location>
        <begin position="196"/>
        <end position="213"/>
    </location>
</feature>
<feature type="region of interest" description="Disordered" evidence="6">
    <location>
        <begin position="460"/>
        <end position="486"/>
    </location>
</feature>
<feature type="compositionally biased region" description="Pro residues" evidence="6">
    <location>
        <begin position="1"/>
        <end position="12"/>
    </location>
</feature>
<evidence type="ECO:0000256" key="5">
    <source>
        <dbReference type="ARBA" id="ARBA00023242"/>
    </source>
</evidence>
<comment type="subcellular location">
    <subcellularLocation>
        <location evidence="1">Nucleus</location>
    </subcellularLocation>
</comment>
<evidence type="ECO:0000256" key="4">
    <source>
        <dbReference type="ARBA" id="ARBA00023163"/>
    </source>
</evidence>
<feature type="compositionally biased region" description="Polar residues" evidence="6">
    <location>
        <begin position="14"/>
        <end position="29"/>
    </location>
</feature>
<evidence type="ECO:0000256" key="1">
    <source>
        <dbReference type="ARBA" id="ARBA00004123"/>
    </source>
</evidence>
<dbReference type="Pfam" id="PF11754">
    <property type="entry name" value="Velvet"/>
    <property type="match status" value="2"/>
</dbReference>
<evidence type="ECO:0000256" key="2">
    <source>
        <dbReference type="ARBA" id="ARBA00022969"/>
    </source>
</evidence>
<name>A0ABR1KL04_9PEZI</name>
<evidence type="ECO:0000259" key="7">
    <source>
        <dbReference type="PROSITE" id="PS51821"/>
    </source>
</evidence>
<evidence type="ECO:0000313" key="9">
    <source>
        <dbReference type="Proteomes" id="UP001363622"/>
    </source>
</evidence>
<feature type="domain" description="Velvet" evidence="7">
    <location>
        <begin position="269"/>
        <end position="452"/>
    </location>
</feature>
<gene>
    <name evidence="8" type="ORF">IWZ03DRAFT_378284</name>
</gene>
<evidence type="ECO:0000256" key="3">
    <source>
        <dbReference type="ARBA" id="ARBA00023015"/>
    </source>
</evidence>
<evidence type="ECO:0000256" key="6">
    <source>
        <dbReference type="SAM" id="MobiDB-lite"/>
    </source>
</evidence>
<sequence>MSRPPVPPPLHPPNSSDDSAMAMTETQNLPHFPPPPHFGDPYRRLPQPVQLPPLSIPRDPGRPDIPPFLSPSQRSLPSIHSLPTTTASRPEPRTQTRSAAPVEKLLLSNPYSPPRSDPPYSPPRQQPTHQHHAHHQYGRQASPRTILDSKLLPRDSIGRYPPEPVRRVHPEPSYLPPANPLPPPPRQHQPYQALPSPSYTSSYSSSNTSYRTSIDSHRSPGPPSYGPPVSYPEPAAPVPVQRHPPPPPVANPGPGISPNLPYRGPSLDKNQYEYKLIVRQQPVAARACGFGERDRRVIDPPPIIQLLVTDPKTGQSDPDELRYSLNVVHCTLWNADGTSEETALVQPDRRTTRRLMGQLVASPSVAKDEHDVEGCFFCFPDLSCRTHGRYRLRFVLMRIDPMNLHVGGLMPILTEVLSDVFHVYTAKDFPGMRPSSALTRALKLQGCNIQVKKGNEKALARRRVSNISEEEQDDDESNAGRKRRRE</sequence>
<keyword evidence="5" id="KW-0539">Nucleus</keyword>
<feature type="compositionally biased region" description="Pro residues" evidence="6">
    <location>
        <begin position="220"/>
        <end position="251"/>
    </location>
</feature>
<dbReference type="Proteomes" id="UP001363622">
    <property type="component" value="Unassembled WGS sequence"/>
</dbReference>
<dbReference type="PANTHER" id="PTHR33572:SF17">
    <property type="entry name" value="SEXUAL DEVELOPMENT REGULATOR VELC"/>
    <property type="match status" value="1"/>
</dbReference>
<proteinExistence type="predicted"/>
<reference evidence="8 9" key="1">
    <citation type="submission" date="2024-04" db="EMBL/GenBank/DDBJ databases">
        <title>Phyllosticta paracitricarpa is synonymous to the EU quarantine fungus P. citricarpa based on phylogenomic analyses.</title>
        <authorList>
            <consortium name="Lawrence Berkeley National Laboratory"/>
            <person name="Van Ingen-Buijs V.A."/>
            <person name="Van Westerhoven A.C."/>
            <person name="Haridas S."/>
            <person name="Skiadas P."/>
            <person name="Martin F."/>
            <person name="Groenewald J.Z."/>
            <person name="Crous P.W."/>
            <person name="Seidl M.F."/>
        </authorList>
    </citation>
    <scope>NUCLEOTIDE SEQUENCE [LARGE SCALE GENOMIC DNA]</scope>
    <source>
        <strain evidence="8 9">CBS 123371</strain>
    </source>
</reference>
<dbReference type="PANTHER" id="PTHR33572">
    <property type="entry name" value="SPORE DEVELOPMENT REGULATOR VOSA"/>
    <property type="match status" value="1"/>
</dbReference>
<dbReference type="InterPro" id="IPR037525">
    <property type="entry name" value="Velvet_dom"/>
</dbReference>
<dbReference type="EMBL" id="JBBPHU010000006">
    <property type="protein sequence ID" value="KAK7516515.1"/>
    <property type="molecule type" value="Genomic_DNA"/>
</dbReference>
<protein>
    <submittedName>
        <fullName evidence="8">Velvet factor-domain-containing protein</fullName>
    </submittedName>
</protein>
<keyword evidence="2" id="KW-0749">Sporulation</keyword>
<keyword evidence="4" id="KW-0804">Transcription</keyword>
<feature type="compositionally biased region" description="Pro residues" evidence="6">
    <location>
        <begin position="173"/>
        <end position="187"/>
    </location>
</feature>
<comment type="caution">
    <text evidence="8">The sequence shown here is derived from an EMBL/GenBank/DDBJ whole genome shotgun (WGS) entry which is preliminary data.</text>
</comment>
<feature type="compositionally biased region" description="Polar residues" evidence="6">
    <location>
        <begin position="70"/>
        <end position="98"/>
    </location>
</feature>
<keyword evidence="3" id="KW-0805">Transcription regulation</keyword>
<accession>A0ABR1KL04</accession>
<dbReference type="InterPro" id="IPR021740">
    <property type="entry name" value="Velvet"/>
</dbReference>
<keyword evidence="9" id="KW-1185">Reference proteome</keyword>
<feature type="compositionally biased region" description="Acidic residues" evidence="6">
    <location>
        <begin position="468"/>
        <end position="477"/>
    </location>
</feature>
<organism evidence="8 9">
    <name type="scientific">Phyllosticta citriasiana</name>
    <dbReference type="NCBI Taxonomy" id="595635"/>
    <lineage>
        <taxon>Eukaryota</taxon>
        <taxon>Fungi</taxon>
        <taxon>Dikarya</taxon>
        <taxon>Ascomycota</taxon>
        <taxon>Pezizomycotina</taxon>
        <taxon>Dothideomycetes</taxon>
        <taxon>Dothideomycetes incertae sedis</taxon>
        <taxon>Botryosphaeriales</taxon>
        <taxon>Phyllostictaceae</taxon>
        <taxon>Phyllosticta</taxon>
    </lineage>
</organism>
<dbReference type="Gene3D" id="2.60.40.3960">
    <property type="entry name" value="Velvet domain"/>
    <property type="match status" value="1"/>
</dbReference>
<feature type="compositionally biased region" description="Pro residues" evidence="6">
    <location>
        <begin position="111"/>
        <end position="125"/>
    </location>
</feature>
<dbReference type="InterPro" id="IPR038491">
    <property type="entry name" value="Velvet_dom_sf"/>
</dbReference>